<feature type="domain" description="IFT52 GIFT" evidence="2">
    <location>
        <begin position="73"/>
        <end position="155"/>
    </location>
</feature>
<comment type="caution">
    <text evidence="3">The sequence shown here is derived from an EMBL/GenBank/DDBJ whole genome shotgun (WGS) entry which is preliminary data.</text>
</comment>
<protein>
    <recommendedName>
        <fullName evidence="2">IFT52 GIFT domain-containing protein</fullName>
    </recommendedName>
</protein>
<dbReference type="InterPro" id="IPR055458">
    <property type="entry name" value="IFT52_GIFT"/>
</dbReference>
<name>A0ABV9T6N9_9BACT</name>
<reference evidence="4" key="1">
    <citation type="journal article" date="2019" name="Int. J. Syst. Evol. Microbiol.">
        <title>The Global Catalogue of Microorganisms (GCM) 10K type strain sequencing project: providing services to taxonomists for standard genome sequencing and annotation.</title>
        <authorList>
            <consortium name="The Broad Institute Genomics Platform"/>
            <consortium name="The Broad Institute Genome Sequencing Center for Infectious Disease"/>
            <person name="Wu L."/>
            <person name="Ma J."/>
        </authorList>
    </citation>
    <scope>NUCLEOTIDE SEQUENCE [LARGE SCALE GENOMIC DNA]</scope>
    <source>
        <strain evidence="4">CGMCC 4.7466</strain>
    </source>
</reference>
<dbReference type="Proteomes" id="UP001595818">
    <property type="component" value="Unassembled WGS sequence"/>
</dbReference>
<evidence type="ECO:0000256" key="1">
    <source>
        <dbReference type="SAM" id="SignalP"/>
    </source>
</evidence>
<dbReference type="Pfam" id="PF23355">
    <property type="entry name" value="IFT52_GIFT"/>
    <property type="match status" value="1"/>
</dbReference>
<dbReference type="EMBL" id="JBHSJJ010000018">
    <property type="protein sequence ID" value="MFC4874420.1"/>
    <property type="molecule type" value="Genomic_DNA"/>
</dbReference>
<dbReference type="RefSeq" id="WP_377068249.1">
    <property type="nucleotide sequence ID" value="NZ_JBHSJJ010000018.1"/>
</dbReference>
<feature type="signal peptide" evidence="1">
    <location>
        <begin position="1"/>
        <end position="30"/>
    </location>
</feature>
<accession>A0ABV9T6N9</accession>
<evidence type="ECO:0000259" key="2">
    <source>
        <dbReference type="Pfam" id="PF23355"/>
    </source>
</evidence>
<organism evidence="3 4">
    <name type="scientific">Negadavirga shengliensis</name>
    <dbReference type="NCBI Taxonomy" id="1389218"/>
    <lineage>
        <taxon>Bacteria</taxon>
        <taxon>Pseudomonadati</taxon>
        <taxon>Bacteroidota</taxon>
        <taxon>Cytophagia</taxon>
        <taxon>Cytophagales</taxon>
        <taxon>Cyclobacteriaceae</taxon>
        <taxon>Negadavirga</taxon>
    </lineage>
</organism>
<sequence>MKKLMSFNSARAIYHLAVMMLGFLSFNCFAQDNMTVVFDSFHRKIDNPNAPSLYQFFNEEVFGPEDQKALQTTLVDHLSEIEGKTLAGKKGLVIFSPNQSYKASEKKAIVDFIESGGSLLLIFDEERRTPLKETGINEVISPFGIKLTDDAPVRHNCGALVVNWDVCSQAWELPYSGGRSVQGGKVISRVYDRGDYVHSAFVETSRGGKIIVMADGMTGLLMGAEDGIRFSGTGPMDSKYWGKHSREFMGEILKFWLN</sequence>
<evidence type="ECO:0000313" key="4">
    <source>
        <dbReference type="Proteomes" id="UP001595818"/>
    </source>
</evidence>
<proteinExistence type="predicted"/>
<gene>
    <name evidence="3" type="ORF">ACFPFU_22140</name>
</gene>
<evidence type="ECO:0000313" key="3">
    <source>
        <dbReference type="EMBL" id="MFC4874420.1"/>
    </source>
</evidence>
<feature type="chain" id="PRO_5046831725" description="IFT52 GIFT domain-containing protein" evidence="1">
    <location>
        <begin position="31"/>
        <end position="258"/>
    </location>
</feature>
<keyword evidence="4" id="KW-1185">Reference proteome</keyword>
<keyword evidence="1" id="KW-0732">Signal</keyword>